<evidence type="ECO:0000259" key="3">
    <source>
        <dbReference type="Pfam" id="PF25298"/>
    </source>
</evidence>
<dbReference type="InterPro" id="IPR057251">
    <property type="entry name" value="FP_C"/>
</dbReference>
<feature type="coiled-coil region" evidence="1">
    <location>
        <begin position="107"/>
        <end position="162"/>
    </location>
</feature>
<name>A0AAV1L3Y3_9NEOP</name>
<keyword evidence="5" id="KW-1185">Reference proteome</keyword>
<dbReference type="EMBL" id="CAVLGL010000084">
    <property type="protein sequence ID" value="CAK1589710.1"/>
    <property type="molecule type" value="Genomic_DNA"/>
</dbReference>
<comment type="caution">
    <text evidence="4">The sequence shown here is derived from an EMBL/GenBank/DDBJ whole genome shotgun (WGS) entry which is preliminary data.</text>
</comment>
<evidence type="ECO:0000259" key="2">
    <source>
        <dbReference type="Pfam" id="PF03258"/>
    </source>
</evidence>
<organism evidence="4 5">
    <name type="scientific">Parnassius mnemosyne</name>
    <name type="common">clouded apollo</name>
    <dbReference type="NCBI Taxonomy" id="213953"/>
    <lineage>
        <taxon>Eukaryota</taxon>
        <taxon>Metazoa</taxon>
        <taxon>Ecdysozoa</taxon>
        <taxon>Arthropoda</taxon>
        <taxon>Hexapoda</taxon>
        <taxon>Insecta</taxon>
        <taxon>Pterygota</taxon>
        <taxon>Neoptera</taxon>
        <taxon>Endopterygota</taxon>
        <taxon>Lepidoptera</taxon>
        <taxon>Glossata</taxon>
        <taxon>Ditrysia</taxon>
        <taxon>Papilionoidea</taxon>
        <taxon>Papilionidae</taxon>
        <taxon>Parnassiinae</taxon>
        <taxon>Parnassini</taxon>
        <taxon>Parnassius</taxon>
        <taxon>Driopa</taxon>
    </lineage>
</organism>
<evidence type="ECO:0000313" key="5">
    <source>
        <dbReference type="Proteomes" id="UP001314205"/>
    </source>
</evidence>
<sequence length="303" mass="35415">MVQCKKCKLFLSLAKEDVVRCKGECENVYHKKCVNKKFLSSMLCDDCQTNKSSPKQSVDDTKITLNPSEESGDYVLAEVNKKLAVIYSVEKKIEELTNGVEFYADMYQKLLDFKEESQKKIKALEQKNVYLEKCNKALEERVQELEMKDKEKNIEIHGLEKQENENTILVVQKMAEKLNLDPNEIQDAQRVGHVKPDDAKPKTVLVTLRSKSARNSWMLVKKETKITNNKVYDNGSEKRIYINEDLPKYKRQLLWTVRNKLKPKGFQYIWVQNGSVLVKKNSEEKKIYNIRSEEDLQKFDECK</sequence>
<dbReference type="Pfam" id="PF03258">
    <property type="entry name" value="Baculo_FP"/>
    <property type="match status" value="1"/>
</dbReference>
<proteinExistence type="predicted"/>
<reference evidence="4 5" key="1">
    <citation type="submission" date="2023-11" db="EMBL/GenBank/DDBJ databases">
        <authorList>
            <person name="Hedman E."/>
            <person name="Englund M."/>
            <person name="Stromberg M."/>
            <person name="Nyberg Akerstrom W."/>
            <person name="Nylinder S."/>
            <person name="Jareborg N."/>
            <person name="Kallberg Y."/>
            <person name="Kronander E."/>
        </authorList>
    </citation>
    <scope>NUCLEOTIDE SEQUENCE [LARGE SCALE GENOMIC DNA]</scope>
</reference>
<gene>
    <name evidence="4" type="ORF">PARMNEM_LOCUS10164</name>
</gene>
<accession>A0AAV1L3Y3</accession>
<keyword evidence="1" id="KW-0175">Coiled coil</keyword>
<dbReference type="AlphaFoldDB" id="A0AAV1L3Y3"/>
<dbReference type="Pfam" id="PF25298">
    <property type="entry name" value="Baculo_FP_2nd"/>
    <property type="match status" value="1"/>
</dbReference>
<evidence type="ECO:0008006" key="6">
    <source>
        <dbReference type="Google" id="ProtNLM"/>
    </source>
</evidence>
<dbReference type="InterPro" id="IPR004941">
    <property type="entry name" value="FP_N"/>
</dbReference>
<feature type="domain" description="FP protein N-terminal" evidence="2">
    <location>
        <begin position="152"/>
        <end position="241"/>
    </location>
</feature>
<feature type="domain" description="FP protein C-terminal" evidence="3">
    <location>
        <begin position="248"/>
        <end position="299"/>
    </location>
</feature>
<protein>
    <recommendedName>
        <fullName evidence="6">Zinc finger PHD-type domain-containing protein</fullName>
    </recommendedName>
</protein>
<dbReference type="Proteomes" id="UP001314205">
    <property type="component" value="Unassembled WGS sequence"/>
</dbReference>
<evidence type="ECO:0000313" key="4">
    <source>
        <dbReference type="EMBL" id="CAK1589710.1"/>
    </source>
</evidence>
<evidence type="ECO:0000256" key="1">
    <source>
        <dbReference type="SAM" id="Coils"/>
    </source>
</evidence>